<dbReference type="EMBL" id="MUXE01000014">
    <property type="protein sequence ID" value="PUE63800.1"/>
    <property type="molecule type" value="Genomic_DNA"/>
</dbReference>
<dbReference type="OrthoDB" id="8295691at2"/>
<gene>
    <name evidence="1" type="ORF">B0174_09655</name>
</gene>
<organism evidence="1 2">
    <name type="scientific">Arcobacter caeni</name>
    <dbReference type="NCBI Taxonomy" id="1912877"/>
    <lineage>
        <taxon>Bacteria</taxon>
        <taxon>Pseudomonadati</taxon>
        <taxon>Campylobacterota</taxon>
        <taxon>Epsilonproteobacteria</taxon>
        <taxon>Campylobacterales</taxon>
        <taxon>Arcobacteraceae</taxon>
        <taxon>Arcobacter</taxon>
    </lineage>
</organism>
<dbReference type="AlphaFoldDB" id="A0A363CXG8"/>
<dbReference type="Proteomes" id="UP000251135">
    <property type="component" value="Unassembled WGS sequence"/>
</dbReference>
<dbReference type="RefSeq" id="WP_108560132.1">
    <property type="nucleotide sequence ID" value="NZ_MUXE01000014.1"/>
</dbReference>
<sequence>MNIAIEKNLQQYQTHIIDHATISSILINNGYTGINDKINKLKKEGLLQTLKRGLYLHKSPFVSTNISKEIIANTLLSPSYISFDYALYFHGLIPESVFDVTSATTKRSKSFNTDVGFFSFKEISKELYQIGLKIESTKNGNFIIATKEKALCDKVYYTKNIQITSKKSMIEFLQDDLRIDMDELENCDMNIFIKYYEISKSKKIKLLMEIIKDMV</sequence>
<protein>
    <recommendedName>
        <fullName evidence="3">Abortive phage infection protein</fullName>
    </recommendedName>
</protein>
<name>A0A363CXG8_9BACT</name>
<proteinExistence type="predicted"/>
<comment type="caution">
    <text evidence="1">The sequence shown here is derived from an EMBL/GenBank/DDBJ whole genome shotgun (WGS) entry which is preliminary data.</text>
</comment>
<evidence type="ECO:0000313" key="2">
    <source>
        <dbReference type="Proteomes" id="UP000251135"/>
    </source>
</evidence>
<keyword evidence="2" id="KW-1185">Reference proteome</keyword>
<reference evidence="1 2" key="1">
    <citation type="submission" date="2017-02" db="EMBL/GenBank/DDBJ databases">
        <title>Arcobacter caeni sp. nov, a new Arcobacter species isolated from reclaimed water.</title>
        <authorList>
            <person name="Figueras M.J."/>
            <person name="Perez-Cataluna A."/>
            <person name="Salas-Masso N."/>
        </authorList>
    </citation>
    <scope>NUCLEOTIDE SEQUENCE [LARGE SCALE GENOMIC DNA]</scope>
    <source>
        <strain evidence="1 2">RW17-10</strain>
    </source>
</reference>
<evidence type="ECO:0000313" key="1">
    <source>
        <dbReference type="EMBL" id="PUE63800.1"/>
    </source>
</evidence>
<evidence type="ECO:0008006" key="3">
    <source>
        <dbReference type="Google" id="ProtNLM"/>
    </source>
</evidence>
<accession>A0A363CXG8</accession>